<keyword evidence="4" id="KW-0808">Transferase</keyword>
<evidence type="ECO:0000256" key="1">
    <source>
        <dbReference type="ARBA" id="ARBA00004141"/>
    </source>
</evidence>
<feature type="transmembrane region" description="Helical" evidence="13">
    <location>
        <begin position="395"/>
        <end position="414"/>
    </location>
</feature>
<dbReference type="InterPro" id="IPR018365">
    <property type="entry name" value="Cell_cycle_FtsW-rel_CS"/>
</dbReference>
<organism evidence="14 15">
    <name type="scientific">Pedobacter chinensis</name>
    <dbReference type="NCBI Taxonomy" id="2282421"/>
    <lineage>
        <taxon>Bacteria</taxon>
        <taxon>Pseudomonadati</taxon>
        <taxon>Bacteroidota</taxon>
        <taxon>Sphingobacteriia</taxon>
        <taxon>Sphingobacteriales</taxon>
        <taxon>Sphingobacteriaceae</taxon>
        <taxon>Pedobacter</taxon>
    </lineage>
</organism>
<name>A0A369Q070_9SPHI</name>
<dbReference type="NCBIfam" id="NF037961">
    <property type="entry name" value="RodA_shape"/>
    <property type="match status" value="1"/>
</dbReference>
<protein>
    <recommendedName>
        <fullName evidence="12">Cell wall polymerase</fullName>
    </recommendedName>
    <alternativeName>
        <fullName evidence="11">Peptidoglycan polymerase</fullName>
    </alternativeName>
</protein>
<feature type="transmembrane region" description="Helical" evidence="13">
    <location>
        <begin position="57"/>
        <end position="74"/>
    </location>
</feature>
<evidence type="ECO:0000256" key="8">
    <source>
        <dbReference type="ARBA" id="ARBA00022989"/>
    </source>
</evidence>
<sequence>MNKMQQQQGNRFFFNVDWITVLIYIALCAIGFTNIYASIYNPDKAGVFDFTSSYGKQLIYIITGLILGLSILLFDGRLFNVFSPFIYGGTLVLLLAVLVIGNKVAGNQAWISIGSFKLQPAEFAKFGTALLLARYVGTFNPKFRDLKSILIAALIVGAPLVLIMLQPDTGSALVFLSFMFPLYREGLSGYFLLIFLGMIVLFVADFLVPTYILIIIIVSIAALFIYTNRRKQKIIFSTILVTAFAIGYLFLIKVAYEKVLAPHQRSRIELMLGLKTDNRGAGYNVIQSQIAIGSGQATGRGFLEGTQTKYGYVPEQSTDFIFSTIGEEWGFLGCSVVIGLYIFLLLRLINLAERQRSTFSRVYGYCVACILFFHVFINIGMTIGIIPVIGIPLPLISYGGSSLWSFTILLFIFLKLDSNRMGFF</sequence>
<feature type="transmembrane region" description="Helical" evidence="13">
    <location>
        <begin position="210"/>
        <end position="227"/>
    </location>
</feature>
<proteinExistence type="predicted"/>
<comment type="subcellular location">
    <subcellularLocation>
        <location evidence="1">Membrane</location>
        <topology evidence="1">Multi-pass membrane protein</topology>
    </subcellularLocation>
</comment>
<dbReference type="GO" id="GO:0071555">
    <property type="term" value="P:cell wall organization"/>
    <property type="evidence" value="ECO:0007669"/>
    <property type="project" value="UniProtKB-KW"/>
</dbReference>
<evidence type="ECO:0000256" key="4">
    <source>
        <dbReference type="ARBA" id="ARBA00022679"/>
    </source>
</evidence>
<dbReference type="PANTHER" id="PTHR30474">
    <property type="entry name" value="CELL CYCLE PROTEIN"/>
    <property type="match status" value="1"/>
</dbReference>
<keyword evidence="8 13" id="KW-1133">Transmembrane helix</keyword>
<feature type="transmembrane region" description="Helical" evidence="13">
    <location>
        <begin position="12"/>
        <end position="37"/>
    </location>
</feature>
<dbReference type="InterPro" id="IPR001182">
    <property type="entry name" value="FtsW/RodA"/>
</dbReference>
<evidence type="ECO:0000256" key="13">
    <source>
        <dbReference type="SAM" id="Phobius"/>
    </source>
</evidence>
<keyword evidence="7" id="KW-0573">Peptidoglycan synthesis</keyword>
<feature type="transmembrane region" description="Helical" evidence="13">
    <location>
        <begin position="234"/>
        <end position="256"/>
    </location>
</feature>
<dbReference type="GO" id="GO:0032153">
    <property type="term" value="C:cell division site"/>
    <property type="evidence" value="ECO:0007669"/>
    <property type="project" value="TreeGrafter"/>
</dbReference>
<feature type="transmembrane region" description="Helical" evidence="13">
    <location>
        <begin position="148"/>
        <end position="165"/>
    </location>
</feature>
<dbReference type="OrthoDB" id="9768187at2"/>
<keyword evidence="15" id="KW-1185">Reference proteome</keyword>
<dbReference type="InterPro" id="IPR011923">
    <property type="entry name" value="RodA/MrdB"/>
</dbReference>
<keyword evidence="9 13" id="KW-0472">Membrane</keyword>
<dbReference type="Pfam" id="PF01098">
    <property type="entry name" value="FTSW_RODA_SPOVE"/>
    <property type="match status" value="1"/>
</dbReference>
<dbReference type="GO" id="GO:0005886">
    <property type="term" value="C:plasma membrane"/>
    <property type="evidence" value="ECO:0007669"/>
    <property type="project" value="TreeGrafter"/>
</dbReference>
<keyword evidence="3" id="KW-0328">Glycosyltransferase</keyword>
<dbReference type="EMBL" id="QPKV01000004">
    <property type="protein sequence ID" value="RDC56396.1"/>
    <property type="molecule type" value="Genomic_DNA"/>
</dbReference>
<evidence type="ECO:0000256" key="3">
    <source>
        <dbReference type="ARBA" id="ARBA00022676"/>
    </source>
</evidence>
<comment type="caution">
    <text evidence="14">The sequence shown here is derived from an EMBL/GenBank/DDBJ whole genome shotgun (WGS) entry which is preliminary data.</text>
</comment>
<accession>A0A369Q070</accession>
<dbReference type="AlphaFoldDB" id="A0A369Q070"/>
<gene>
    <name evidence="14" type="ORF">DU508_12415</name>
</gene>
<feature type="transmembrane region" description="Helical" evidence="13">
    <location>
        <begin position="186"/>
        <end position="204"/>
    </location>
</feature>
<dbReference type="Proteomes" id="UP000253961">
    <property type="component" value="Unassembled WGS sequence"/>
</dbReference>
<dbReference type="GO" id="GO:0015648">
    <property type="term" value="F:lipid-linked peptidoglycan transporter activity"/>
    <property type="evidence" value="ECO:0007669"/>
    <property type="project" value="TreeGrafter"/>
</dbReference>
<keyword evidence="5 13" id="KW-0812">Transmembrane</keyword>
<keyword evidence="6" id="KW-0133">Cell shape</keyword>
<evidence type="ECO:0000313" key="15">
    <source>
        <dbReference type="Proteomes" id="UP000253961"/>
    </source>
</evidence>
<evidence type="ECO:0000256" key="5">
    <source>
        <dbReference type="ARBA" id="ARBA00022692"/>
    </source>
</evidence>
<dbReference type="GO" id="GO:0016757">
    <property type="term" value="F:glycosyltransferase activity"/>
    <property type="evidence" value="ECO:0007669"/>
    <property type="project" value="UniProtKB-KW"/>
</dbReference>
<evidence type="ECO:0000256" key="6">
    <source>
        <dbReference type="ARBA" id="ARBA00022960"/>
    </source>
</evidence>
<evidence type="ECO:0000256" key="9">
    <source>
        <dbReference type="ARBA" id="ARBA00023136"/>
    </source>
</evidence>
<feature type="transmembrane region" description="Helical" evidence="13">
    <location>
        <begin position="362"/>
        <end position="389"/>
    </location>
</feature>
<evidence type="ECO:0000256" key="2">
    <source>
        <dbReference type="ARBA" id="ARBA00022475"/>
    </source>
</evidence>
<feature type="transmembrane region" description="Helical" evidence="13">
    <location>
        <begin position="81"/>
        <end position="100"/>
    </location>
</feature>
<evidence type="ECO:0000256" key="10">
    <source>
        <dbReference type="ARBA" id="ARBA00023316"/>
    </source>
</evidence>
<keyword evidence="2" id="KW-1003">Cell membrane</keyword>
<evidence type="ECO:0000256" key="7">
    <source>
        <dbReference type="ARBA" id="ARBA00022984"/>
    </source>
</evidence>
<keyword evidence="10" id="KW-0961">Cell wall biogenesis/degradation</keyword>
<feature type="transmembrane region" description="Helical" evidence="13">
    <location>
        <begin position="329"/>
        <end position="350"/>
    </location>
</feature>
<evidence type="ECO:0000256" key="11">
    <source>
        <dbReference type="ARBA" id="ARBA00032370"/>
    </source>
</evidence>
<dbReference type="PANTHER" id="PTHR30474:SF1">
    <property type="entry name" value="PEPTIDOGLYCAN GLYCOSYLTRANSFERASE MRDB"/>
    <property type="match status" value="1"/>
</dbReference>
<evidence type="ECO:0000313" key="14">
    <source>
        <dbReference type="EMBL" id="RDC56396.1"/>
    </source>
</evidence>
<dbReference type="GO" id="GO:0008360">
    <property type="term" value="P:regulation of cell shape"/>
    <property type="evidence" value="ECO:0007669"/>
    <property type="project" value="UniProtKB-KW"/>
</dbReference>
<dbReference type="NCBIfam" id="TIGR02210">
    <property type="entry name" value="rodA_shape"/>
    <property type="match status" value="1"/>
</dbReference>
<reference evidence="14 15" key="1">
    <citation type="submission" date="2018-07" db="EMBL/GenBank/DDBJ databases">
        <title>Pedobacter sp. nov., isolated from soil.</title>
        <authorList>
            <person name="Zhou L.Y."/>
            <person name="Du Z.J."/>
        </authorList>
    </citation>
    <scope>NUCLEOTIDE SEQUENCE [LARGE SCALE GENOMIC DNA]</scope>
    <source>
        <strain evidence="14 15">JDX94</strain>
    </source>
</reference>
<evidence type="ECO:0000256" key="12">
    <source>
        <dbReference type="ARBA" id="ARBA00033270"/>
    </source>
</evidence>
<dbReference type="GO" id="GO:0009252">
    <property type="term" value="P:peptidoglycan biosynthetic process"/>
    <property type="evidence" value="ECO:0007669"/>
    <property type="project" value="UniProtKB-KW"/>
</dbReference>
<dbReference type="GO" id="GO:0051301">
    <property type="term" value="P:cell division"/>
    <property type="evidence" value="ECO:0007669"/>
    <property type="project" value="InterPro"/>
</dbReference>
<dbReference type="PROSITE" id="PS00428">
    <property type="entry name" value="FTSW_RODA_SPOVE"/>
    <property type="match status" value="1"/>
</dbReference>